<evidence type="ECO:0000313" key="2">
    <source>
        <dbReference type="EMBL" id="KKN61049.1"/>
    </source>
</evidence>
<dbReference type="InterPro" id="IPR002678">
    <property type="entry name" value="DUF34/NIF3"/>
</dbReference>
<organism evidence="2">
    <name type="scientific">marine sediment metagenome</name>
    <dbReference type="NCBI Taxonomy" id="412755"/>
    <lineage>
        <taxon>unclassified sequences</taxon>
        <taxon>metagenomes</taxon>
        <taxon>ecological metagenomes</taxon>
    </lineage>
</organism>
<reference evidence="2" key="1">
    <citation type="journal article" date="2015" name="Nature">
        <title>Complex archaea that bridge the gap between prokaryotes and eukaryotes.</title>
        <authorList>
            <person name="Spang A."/>
            <person name="Saw J.H."/>
            <person name="Jorgensen S.L."/>
            <person name="Zaremba-Niedzwiedzka K."/>
            <person name="Martijn J."/>
            <person name="Lind A.E."/>
            <person name="van Eijk R."/>
            <person name="Schleper C."/>
            <person name="Guy L."/>
            <person name="Ettema T.J."/>
        </authorList>
    </citation>
    <scope>NUCLEOTIDE SEQUENCE</scope>
</reference>
<dbReference type="Pfam" id="PF01784">
    <property type="entry name" value="DUF34_NIF3"/>
    <property type="match status" value="1"/>
</dbReference>
<dbReference type="PANTHER" id="PTHR41774:SF1">
    <property type="entry name" value="NGG1P INTERACTING FACTOR NIF3"/>
    <property type="match status" value="1"/>
</dbReference>
<comment type="caution">
    <text evidence="2">The sequence shown here is derived from an EMBL/GenBank/DDBJ whole genome shotgun (WGS) entry which is preliminary data.</text>
</comment>
<evidence type="ECO:0008006" key="3">
    <source>
        <dbReference type="Google" id="ProtNLM"/>
    </source>
</evidence>
<dbReference type="EMBL" id="LAZR01000674">
    <property type="protein sequence ID" value="KKN61049.1"/>
    <property type="molecule type" value="Genomic_DNA"/>
</dbReference>
<sequence length="262" mass="28326">NGINSVLANFIDLKNIMPLAPDTSFKKLVFFAEPDSSREIIDSLSAAGAGVIGDYTSTSFRGEGKGTFFPGAEAKPATGKVGQLNAVEEERIEMMVHSSVLGSVVSTLLKVHPYEEVAYDVYPLEHVQKSHVGLGCIGVLKNKKSAEELSLLFEKEGNATANFVGDYLKKVQNVAILGGSGARYIDIASSKGAELLITADVKYHDAQRAQDMGLKILAISHYGMEKLAMDLISPILSEELKKNGLRVEIIKSKAEKDVFFES</sequence>
<evidence type="ECO:0000256" key="1">
    <source>
        <dbReference type="ARBA" id="ARBA00006964"/>
    </source>
</evidence>
<gene>
    <name evidence="2" type="ORF">LCGC14_0526080</name>
</gene>
<dbReference type="InterPro" id="IPR036069">
    <property type="entry name" value="DUF34/NIF3_sf"/>
</dbReference>
<proteinExistence type="inferred from homology"/>
<name>A0A0F9S1S2_9ZZZZ</name>
<dbReference type="SUPFAM" id="SSF102705">
    <property type="entry name" value="NIF3 (NGG1p interacting factor 3)-like"/>
    <property type="match status" value="1"/>
</dbReference>
<dbReference type="InterPro" id="IPR015867">
    <property type="entry name" value="N-reg_PII/ATP_PRibTrfase_C"/>
</dbReference>
<accession>A0A0F9S1S2</accession>
<dbReference type="AlphaFoldDB" id="A0A0F9S1S2"/>
<feature type="non-terminal residue" evidence="2">
    <location>
        <position position="1"/>
    </location>
</feature>
<protein>
    <recommendedName>
        <fullName evidence="3">GTP cyclohydrolase 1 type 2 homolog</fullName>
    </recommendedName>
</protein>
<comment type="similarity">
    <text evidence="1">Belongs to the GTP cyclohydrolase I type 2/NIF3 family.</text>
</comment>
<dbReference type="Gene3D" id="3.30.70.120">
    <property type="match status" value="1"/>
</dbReference>
<dbReference type="PANTHER" id="PTHR41774">
    <property type="match status" value="1"/>
</dbReference>